<dbReference type="InterPro" id="IPR007867">
    <property type="entry name" value="GMC_OxRtase_C"/>
</dbReference>
<reference evidence="5" key="1">
    <citation type="journal article" date="2016" name="Insect Biochem. Mol. Biol.">
        <title>Multifaceted biological insights from a draft genome sequence of the tobacco hornworm moth, Manduca sexta.</title>
        <authorList>
            <person name="Kanost M.R."/>
            <person name="Arrese E.L."/>
            <person name="Cao X."/>
            <person name="Chen Y.R."/>
            <person name="Chellapilla S."/>
            <person name="Goldsmith M.R."/>
            <person name="Grosse-Wilde E."/>
            <person name="Heckel D.G."/>
            <person name="Herndon N."/>
            <person name="Jiang H."/>
            <person name="Papanicolaou A."/>
            <person name="Qu J."/>
            <person name="Soulages J.L."/>
            <person name="Vogel H."/>
            <person name="Walters J."/>
            <person name="Waterhouse R.M."/>
            <person name="Ahn S.J."/>
            <person name="Almeida F.C."/>
            <person name="An C."/>
            <person name="Aqrawi P."/>
            <person name="Bretschneider A."/>
            <person name="Bryant W.B."/>
            <person name="Bucks S."/>
            <person name="Chao H."/>
            <person name="Chevignon G."/>
            <person name="Christen J.M."/>
            <person name="Clarke D.F."/>
            <person name="Dittmer N.T."/>
            <person name="Ferguson L.C.F."/>
            <person name="Garavelou S."/>
            <person name="Gordon K.H.J."/>
            <person name="Gunaratna R.T."/>
            <person name="Han Y."/>
            <person name="Hauser F."/>
            <person name="He Y."/>
            <person name="Heidel-Fischer H."/>
            <person name="Hirsh A."/>
            <person name="Hu Y."/>
            <person name="Jiang H."/>
            <person name="Kalra D."/>
            <person name="Klinner C."/>
            <person name="Konig C."/>
            <person name="Kovar C."/>
            <person name="Kroll A.R."/>
            <person name="Kuwar S.S."/>
            <person name="Lee S.L."/>
            <person name="Lehman R."/>
            <person name="Li K."/>
            <person name="Li Z."/>
            <person name="Liang H."/>
            <person name="Lovelace S."/>
            <person name="Lu Z."/>
            <person name="Mansfield J.H."/>
            <person name="McCulloch K.J."/>
            <person name="Mathew T."/>
            <person name="Morton B."/>
            <person name="Muzny D.M."/>
            <person name="Neunemann D."/>
            <person name="Ongeri F."/>
            <person name="Pauchet Y."/>
            <person name="Pu L.L."/>
            <person name="Pyrousis I."/>
            <person name="Rao X.J."/>
            <person name="Redding A."/>
            <person name="Roesel C."/>
            <person name="Sanchez-Gracia A."/>
            <person name="Schaack S."/>
            <person name="Shukla A."/>
            <person name="Tetreau G."/>
            <person name="Wang Y."/>
            <person name="Xiong G.H."/>
            <person name="Traut W."/>
            <person name="Walsh T.K."/>
            <person name="Worley K.C."/>
            <person name="Wu D."/>
            <person name="Wu W."/>
            <person name="Wu Y.Q."/>
            <person name="Zhang X."/>
            <person name="Zou Z."/>
            <person name="Zucker H."/>
            <person name="Briscoe A.D."/>
            <person name="Burmester T."/>
            <person name="Clem R.J."/>
            <person name="Feyereisen R."/>
            <person name="Grimmelikhuijzen C.J.P."/>
            <person name="Hamodrakas S.J."/>
            <person name="Hansson B.S."/>
            <person name="Huguet E."/>
            <person name="Jermiin L.S."/>
            <person name="Lan Q."/>
            <person name="Lehman H.K."/>
            <person name="Lorenzen M."/>
            <person name="Merzendorfer H."/>
            <person name="Michalopoulos I."/>
            <person name="Morton D.B."/>
            <person name="Muthukrishnan S."/>
            <person name="Oakeshott J.G."/>
            <person name="Palmer W."/>
            <person name="Park Y."/>
            <person name="Passarelli A.L."/>
            <person name="Rozas J."/>
            <person name="Schwartz L.M."/>
            <person name="Smith W."/>
            <person name="Southgate A."/>
            <person name="Vilcinskas A."/>
            <person name="Vogt R."/>
            <person name="Wang P."/>
            <person name="Werren J."/>
            <person name="Yu X.Q."/>
            <person name="Zhou J.J."/>
            <person name="Brown S.J."/>
            <person name="Scherer S.E."/>
            <person name="Richards S."/>
            <person name="Blissard G.W."/>
        </authorList>
    </citation>
    <scope>NUCLEOTIDE SEQUENCE</scope>
</reference>
<organism evidence="5 6">
    <name type="scientific">Manduca sexta</name>
    <name type="common">Tobacco hawkmoth</name>
    <name type="synonym">Tobacco hornworm</name>
    <dbReference type="NCBI Taxonomy" id="7130"/>
    <lineage>
        <taxon>Eukaryota</taxon>
        <taxon>Metazoa</taxon>
        <taxon>Ecdysozoa</taxon>
        <taxon>Arthropoda</taxon>
        <taxon>Hexapoda</taxon>
        <taxon>Insecta</taxon>
        <taxon>Pterygota</taxon>
        <taxon>Neoptera</taxon>
        <taxon>Endopterygota</taxon>
        <taxon>Lepidoptera</taxon>
        <taxon>Glossata</taxon>
        <taxon>Ditrysia</taxon>
        <taxon>Bombycoidea</taxon>
        <taxon>Sphingidae</taxon>
        <taxon>Sphinginae</taxon>
        <taxon>Sphingini</taxon>
        <taxon>Manduca</taxon>
    </lineage>
</organism>
<dbReference type="InterPro" id="IPR000172">
    <property type="entry name" value="GMC_OxRdtase_N"/>
</dbReference>
<keyword evidence="2" id="KW-0285">Flavoprotein</keyword>
<keyword evidence="6" id="KW-1185">Reference proteome</keyword>
<reference evidence="5" key="2">
    <citation type="submission" date="2020-12" db="EMBL/GenBank/DDBJ databases">
        <authorList>
            <person name="Kanost M."/>
        </authorList>
    </citation>
    <scope>NUCLEOTIDE SEQUENCE</scope>
</reference>
<dbReference type="GO" id="GO:0016614">
    <property type="term" value="F:oxidoreductase activity, acting on CH-OH group of donors"/>
    <property type="evidence" value="ECO:0007669"/>
    <property type="project" value="InterPro"/>
</dbReference>
<name>A0A921ZS06_MANSE</name>
<evidence type="ECO:0000313" key="5">
    <source>
        <dbReference type="EMBL" id="KAG6462353.1"/>
    </source>
</evidence>
<dbReference type="Pfam" id="PF00732">
    <property type="entry name" value="GMC_oxred_N"/>
    <property type="match status" value="1"/>
</dbReference>
<dbReference type="Proteomes" id="UP000791440">
    <property type="component" value="Unassembled WGS sequence"/>
</dbReference>
<evidence type="ECO:0000256" key="2">
    <source>
        <dbReference type="ARBA" id="ARBA00022630"/>
    </source>
</evidence>
<dbReference type="EMBL" id="JH668836">
    <property type="protein sequence ID" value="KAG6462353.1"/>
    <property type="molecule type" value="Genomic_DNA"/>
</dbReference>
<feature type="domain" description="Glucose-methanol-choline oxidoreductase N-terminal" evidence="4">
    <location>
        <begin position="302"/>
        <end position="316"/>
    </location>
</feature>
<accession>A0A921ZS06</accession>
<dbReference type="PANTHER" id="PTHR11552">
    <property type="entry name" value="GLUCOSE-METHANOL-CHOLINE GMC OXIDOREDUCTASE"/>
    <property type="match status" value="1"/>
</dbReference>
<evidence type="ECO:0000256" key="3">
    <source>
        <dbReference type="ARBA" id="ARBA00022827"/>
    </source>
</evidence>
<dbReference type="PIRSF" id="PIRSF000137">
    <property type="entry name" value="Alcohol_oxidase"/>
    <property type="match status" value="1"/>
</dbReference>
<dbReference type="Pfam" id="PF05199">
    <property type="entry name" value="GMC_oxred_C"/>
    <property type="match status" value="1"/>
</dbReference>
<dbReference type="PANTHER" id="PTHR11552:SF147">
    <property type="entry name" value="CHOLINE DEHYDROGENASE, MITOCHONDRIAL"/>
    <property type="match status" value="1"/>
</dbReference>
<dbReference type="InterPro" id="IPR012132">
    <property type="entry name" value="GMC_OxRdtase"/>
</dbReference>
<evidence type="ECO:0000259" key="4">
    <source>
        <dbReference type="PROSITE" id="PS00624"/>
    </source>
</evidence>
<dbReference type="PROSITE" id="PS00624">
    <property type="entry name" value="GMC_OXRED_2"/>
    <property type="match status" value="1"/>
</dbReference>
<keyword evidence="3" id="KW-0274">FAD</keyword>
<evidence type="ECO:0000313" key="6">
    <source>
        <dbReference type="Proteomes" id="UP000791440"/>
    </source>
</evidence>
<evidence type="ECO:0000256" key="1">
    <source>
        <dbReference type="ARBA" id="ARBA00001974"/>
    </source>
</evidence>
<sequence length="586" mass="63771">MSTSITESTISSVQGVQGMLTAITALGLTGHRFPAGVDVEDGAVFDFLTIGSGAGGSVVASRLSEDPNASVLLLEAGQVAPLESTYVGLFPVLVNSAYDWNATSTNDNYANQCLQNNVVETTMGKMLGGSSGLDHVIAVRANKFDMERWAKATGDDSFNHENMKKYYINSETLNDKDILAEYASHHGTKGPLQLIRETSDKNKDILESFKELGHDIILDINADLSLGYTEPLLLKTEEWRQSAAEAYLGAAKNRPNLFVQMGALVTKIYINSSNVATGVEILTSDGVTKSIYARKEVILCGGAIKSPQLLMLSGVGPKSHLEEFGIEVKADLPVGENLMDHVSAIVGITLKESDEKVLPNTMQFPVPMTTGYVSLDGTEDPTYQSINLYFPHDNAGLLQLCAFAFKYNNTVCEALYKANTGRDLLFSVINLMHPESSGSVRLNSVHPAANPTINLGHLSNPNDLDNLAKSLQDFVTLLDTSYFKNIGAKLVDIDLTCNSLDRTSFEFFKCYARWMSATMWHYSSTCAIGKVLDSDMTVKGIQNLRVVDASAMPYTVTGNIISNIYAMAEKAVENIKAKWCYSEPSF</sequence>
<gene>
    <name evidence="5" type="ORF">O3G_MSEX013208</name>
</gene>
<dbReference type="AlphaFoldDB" id="A0A921ZS06"/>
<comment type="cofactor">
    <cofactor evidence="1">
        <name>FAD</name>
        <dbReference type="ChEBI" id="CHEBI:57692"/>
    </cofactor>
</comment>
<dbReference type="GO" id="GO:0050660">
    <property type="term" value="F:flavin adenine dinucleotide binding"/>
    <property type="evidence" value="ECO:0007669"/>
    <property type="project" value="InterPro"/>
</dbReference>
<comment type="caution">
    <text evidence="5">The sequence shown here is derived from an EMBL/GenBank/DDBJ whole genome shotgun (WGS) entry which is preliminary data.</text>
</comment>
<protein>
    <recommendedName>
        <fullName evidence="4">Glucose-methanol-choline oxidoreductase N-terminal domain-containing protein</fullName>
    </recommendedName>
</protein>
<proteinExistence type="predicted"/>